<protein>
    <submittedName>
        <fullName evidence="1">Uncharacterized protein</fullName>
    </submittedName>
</protein>
<dbReference type="EMBL" id="UYRV01025918">
    <property type="protein sequence ID" value="VDK78381.1"/>
    <property type="molecule type" value="Genomic_DNA"/>
</dbReference>
<accession>A0A3P6UM44</accession>
<dbReference type="AlphaFoldDB" id="A0A3P6UM44"/>
<gene>
    <name evidence="1" type="ORF">CGOC_LOCUS7447</name>
</gene>
<keyword evidence="2" id="KW-1185">Reference proteome</keyword>
<organism evidence="1 2">
    <name type="scientific">Cylicostephanus goldi</name>
    <name type="common">Nematode worm</name>
    <dbReference type="NCBI Taxonomy" id="71465"/>
    <lineage>
        <taxon>Eukaryota</taxon>
        <taxon>Metazoa</taxon>
        <taxon>Ecdysozoa</taxon>
        <taxon>Nematoda</taxon>
        <taxon>Chromadorea</taxon>
        <taxon>Rhabditida</taxon>
        <taxon>Rhabditina</taxon>
        <taxon>Rhabditomorpha</taxon>
        <taxon>Strongyloidea</taxon>
        <taxon>Strongylidae</taxon>
        <taxon>Cylicostephanus</taxon>
    </lineage>
</organism>
<sequence>MLFVNLPQRVVSALERYGRVGVHSDGRMHAVPFAPNEFENMEPRTSGGINPLQRRVLSALEKSSEVIIKRDASDDEFPADL</sequence>
<name>A0A3P6UM44_CYLGO</name>
<evidence type="ECO:0000313" key="1">
    <source>
        <dbReference type="EMBL" id="VDK78381.1"/>
    </source>
</evidence>
<feature type="non-terminal residue" evidence="1">
    <location>
        <position position="81"/>
    </location>
</feature>
<evidence type="ECO:0000313" key="2">
    <source>
        <dbReference type="Proteomes" id="UP000271889"/>
    </source>
</evidence>
<proteinExistence type="predicted"/>
<dbReference type="Proteomes" id="UP000271889">
    <property type="component" value="Unassembled WGS sequence"/>
</dbReference>
<reference evidence="1 2" key="1">
    <citation type="submission" date="2018-11" db="EMBL/GenBank/DDBJ databases">
        <authorList>
            <consortium name="Pathogen Informatics"/>
        </authorList>
    </citation>
    <scope>NUCLEOTIDE SEQUENCE [LARGE SCALE GENOMIC DNA]</scope>
</reference>